<organism evidence="3 4">
    <name type="scientific">Trichonephila inaurata madagascariensis</name>
    <dbReference type="NCBI Taxonomy" id="2747483"/>
    <lineage>
        <taxon>Eukaryota</taxon>
        <taxon>Metazoa</taxon>
        <taxon>Ecdysozoa</taxon>
        <taxon>Arthropoda</taxon>
        <taxon>Chelicerata</taxon>
        <taxon>Arachnida</taxon>
        <taxon>Araneae</taxon>
        <taxon>Araneomorphae</taxon>
        <taxon>Entelegynae</taxon>
        <taxon>Araneoidea</taxon>
        <taxon>Nephilidae</taxon>
        <taxon>Trichonephila</taxon>
        <taxon>Trichonephila inaurata</taxon>
    </lineage>
</organism>
<dbReference type="GO" id="GO:0006313">
    <property type="term" value="P:DNA transposition"/>
    <property type="evidence" value="ECO:0007669"/>
    <property type="project" value="InterPro"/>
</dbReference>
<feature type="compositionally biased region" description="Basic and acidic residues" evidence="1">
    <location>
        <begin position="15"/>
        <end position="26"/>
    </location>
</feature>
<dbReference type="AlphaFoldDB" id="A0A8X7CBH5"/>
<proteinExistence type="predicted"/>
<dbReference type="GO" id="GO:0003677">
    <property type="term" value="F:DNA binding"/>
    <property type="evidence" value="ECO:0007669"/>
    <property type="project" value="InterPro"/>
</dbReference>
<feature type="domain" description="Transposase IS4-like" evidence="2">
    <location>
        <begin position="25"/>
        <end position="94"/>
    </location>
</feature>
<evidence type="ECO:0000313" key="4">
    <source>
        <dbReference type="Proteomes" id="UP000886998"/>
    </source>
</evidence>
<sequence length="119" mass="13232">MVNLLEPVLKRRKGYDKPISKNDSKRGSRGYDAGKKIKGRKRHIIVDTLGLIIEADVHSANVQDRDGALDLFVQAKKKIPTLQKFFADQGYSGALQNNCFLKTRCLLTIAKKASDAVGF</sequence>
<reference evidence="3" key="1">
    <citation type="submission" date="2020-08" db="EMBL/GenBank/DDBJ databases">
        <title>Multicomponent nature underlies the extraordinary mechanical properties of spider dragline silk.</title>
        <authorList>
            <person name="Kono N."/>
            <person name="Nakamura H."/>
            <person name="Mori M."/>
            <person name="Yoshida Y."/>
            <person name="Ohtoshi R."/>
            <person name="Malay A.D."/>
            <person name="Moran D.A.P."/>
            <person name="Tomita M."/>
            <person name="Numata K."/>
            <person name="Arakawa K."/>
        </authorList>
    </citation>
    <scope>NUCLEOTIDE SEQUENCE</scope>
</reference>
<evidence type="ECO:0000313" key="3">
    <source>
        <dbReference type="EMBL" id="GFY65299.1"/>
    </source>
</evidence>
<dbReference type="PANTHER" id="PTHR30007:SF0">
    <property type="entry name" value="TRANSPOSASE"/>
    <property type="match status" value="1"/>
</dbReference>
<evidence type="ECO:0000259" key="2">
    <source>
        <dbReference type="Pfam" id="PF01609"/>
    </source>
</evidence>
<dbReference type="Pfam" id="PF01609">
    <property type="entry name" value="DDE_Tnp_1"/>
    <property type="match status" value="1"/>
</dbReference>
<comment type="caution">
    <text evidence="3">The sequence shown here is derived from an EMBL/GenBank/DDBJ whole genome shotgun (WGS) entry which is preliminary data.</text>
</comment>
<protein>
    <submittedName>
        <fullName evidence="3">IS5 family transposase</fullName>
    </submittedName>
</protein>
<name>A0A8X7CBH5_9ARAC</name>
<dbReference type="PANTHER" id="PTHR30007">
    <property type="entry name" value="PHP DOMAIN PROTEIN"/>
    <property type="match status" value="1"/>
</dbReference>
<feature type="region of interest" description="Disordered" evidence="1">
    <location>
        <begin position="13"/>
        <end position="34"/>
    </location>
</feature>
<keyword evidence="4" id="KW-1185">Reference proteome</keyword>
<accession>A0A8X7CBH5</accession>
<gene>
    <name evidence="3" type="primary">wCauA_00185</name>
    <name evidence="3" type="ORF">TNIN_38011</name>
</gene>
<dbReference type="EMBL" id="BMAV01015538">
    <property type="protein sequence ID" value="GFY65299.1"/>
    <property type="molecule type" value="Genomic_DNA"/>
</dbReference>
<dbReference type="InterPro" id="IPR002559">
    <property type="entry name" value="Transposase_11"/>
</dbReference>
<dbReference type="GO" id="GO:0004803">
    <property type="term" value="F:transposase activity"/>
    <property type="evidence" value="ECO:0007669"/>
    <property type="project" value="InterPro"/>
</dbReference>
<dbReference type="OrthoDB" id="8313467at2759"/>
<dbReference type="Proteomes" id="UP000886998">
    <property type="component" value="Unassembled WGS sequence"/>
</dbReference>
<evidence type="ECO:0000256" key="1">
    <source>
        <dbReference type="SAM" id="MobiDB-lite"/>
    </source>
</evidence>